<dbReference type="EMBL" id="CP046147">
    <property type="protein sequence ID" value="WFG40457.1"/>
    <property type="molecule type" value="Genomic_DNA"/>
</dbReference>
<dbReference type="GO" id="GO:0008726">
    <property type="term" value="F:alkanesulfonate monooxygenase activity"/>
    <property type="evidence" value="ECO:0007669"/>
    <property type="project" value="TreeGrafter"/>
</dbReference>
<sequence>MKDVDCLPKPVFGADTPILIGGSGEKRTLPLVAKYADEWNCVNMQPETYQHKLNVLTDCCNDLGRDISTVHQSMMAFGFMANDERTLDRFTKFHMNQSGATGSPAAYREAKAEKGNWIVGLTNEVVDKLGKFASMGLEEVQFQHFNFASDEVPEYLADEIVPRVAGL</sequence>
<dbReference type="Proteomes" id="UP001219901">
    <property type="component" value="Chromosome"/>
</dbReference>
<dbReference type="PANTHER" id="PTHR42847:SF4">
    <property type="entry name" value="ALKANESULFONATE MONOOXYGENASE-RELATED"/>
    <property type="match status" value="1"/>
</dbReference>
<dbReference type="InterPro" id="IPR050172">
    <property type="entry name" value="SsuD_RutA_monooxygenase"/>
</dbReference>
<evidence type="ECO:0000313" key="2">
    <source>
        <dbReference type="Proteomes" id="UP001219901"/>
    </source>
</evidence>
<name>A0AAJ5ZKR7_9CHLR</name>
<dbReference type="AlphaFoldDB" id="A0AAJ5ZKR7"/>
<reference evidence="2" key="2">
    <citation type="submission" date="2023-06" db="EMBL/GenBank/DDBJ databases">
        <title>Pangenomics reveal diversification of enzyme families and niche specialization in globally abundant SAR202 bacteria.</title>
        <authorList>
            <person name="Saw J.H.W."/>
        </authorList>
    </citation>
    <scope>NUCLEOTIDE SEQUENCE [LARGE SCALE GENOMIC DNA]</scope>
    <source>
        <strain evidence="2">JH1073</strain>
    </source>
</reference>
<accession>A0AAJ5ZKR7</accession>
<dbReference type="GO" id="GO:0046306">
    <property type="term" value="P:alkanesulfonate catabolic process"/>
    <property type="evidence" value="ECO:0007669"/>
    <property type="project" value="TreeGrafter"/>
</dbReference>
<dbReference type="InterPro" id="IPR036661">
    <property type="entry name" value="Luciferase-like_sf"/>
</dbReference>
<dbReference type="SUPFAM" id="SSF51679">
    <property type="entry name" value="Bacterial luciferase-like"/>
    <property type="match status" value="1"/>
</dbReference>
<dbReference type="Gene3D" id="3.20.20.30">
    <property type="entry name" value="Luciferase-like domain"/>
    <property type="match status" value="1"/>
</dbReference>
<gene>
    <name evidence="1" type="ORF">GKO48_12860</name>
</gene>
<keyword evidence="2" id="KW-1185">Reference proteome</keyword>
<proteinExistence type="predicted"/>
<evidence type="ECO:0000313" key="1">
    <source>
        <dbReference type="EMBL" id="WFG40457.1"/>
    </source>
</evidence>
<reference evidence="1 2" key="1">
    <citation type="submission" date="2019-11" db="EMBL/GenBank/DDBJ databases">
        <authorList>
            <person name="Cho J.-C."/>
        </authorList>
    </citation>
    <scope>NUCLEOTIDE SEQUENCE [LARGE SCALE GENOMIC DNA]</scope>
    <source>
        <strain evidence="1 2">JH1073</strain>
    </source>
</reference>
<protein>
    <submittedName>
        <fullName evidence="1">LLM class flavin-dependent oxidoreductase</fullName>
    </submittedName>
</protein>
<dbReference type="PANTHER" id="PTHR42847">
    <property type="entry name" value="ALKANESULFONATE MONOOXYGENASE"/>
    <property type="match status" value="1"/>
</dbReference>
<organism evidence="1 2">
    <name type="scientific">Candidatus Lucifugimonas marina</name>
    <dbReference type="NCBI Taxonomy" id="3038979"/>
    <lineage>
        <taxon>Bacteria</taxon>
        <taxon>Bacillati</taxon>
        <taxon>Chloroflexota</taxon>
        <taxon>Dehalococcoidia</taxon>
        <taxon>SAR202 cluster</taxon>
        <taxon>Candidatus Lucifugimonadales</taxon>
        <taxon>Candidatus Lucifugimonadaceae</taxon>
        <taxon>Candidatus Lucifugimonas</taxon>
    </lineage>
</organism>